<dbReference type="InterPro" id="IPR025449">
    <property type="entry name" value="JetB"/>
</dbReference>
<name>A0ABP8BRV4_9ACTN</name>
<reference evidence="2" key="1">
    <citation type="journal article" date="2019" name="Int. J. Syst. Evol. Microbiol.">
        <title>The Global Catalogue of Microorganisms (GCM) 10K type strain sequencing project: providing services to taxonomists for standard genome sequencing and annotation.</title>
        <authorList>
            <consortium name="The Broad Institute Genomics Platform"/>
            <consortium name="The Broad Institute Genome Sequencing Center for Infectious Disease"/>
            <person name="Wu L."/>
            <person name="Ma J."/>
        </authorList>
    </citation>
    <scope>NUCLEOTIDE SEQUENCE [LARGE SCALE GENOMIC DNA]</scope>
    <source>
        <strain evidence="2">JCM 17440</strain>
    </source>
</reference>
<organism evidence="1 2">
    <name type="scientific">Actinomadura meridiana</name>
    <dbReference type="NCBI Taxonomy" id="559626"/>
    <lineage>
        <taxon>Bacteria</taxon>
        <taxon>Bacillati</taxon>
        <taxon>Actinomycetota</taxon>
        <taxon>Actinomycetes</taxon>
        <taxon>Streptosporangiales</taxon>
        <taxon>Thermomonosporaceae</taxon>
        <taxon>Actinomadura</taxon>
    </lineage>
</organism>
<dbReference type="EMBL" id="BAABAS010000001">
    <property type="protein sequence ID" value="GAA4224108.1"/>
    <property type="molecule type" value="Genomic_DNA"/>
</dbReference>
<keyword evidence="2" id="KW-1185">Reference proteome</keyword>
<accession>A0ABP8BRV4</accession>
<evidence type="ECO:0000313" key="2">
    <source>
        <dbReference type="Proteomes" id="UP001501710"/>
    </source>
</evidence>
<dbReference type="Pfam" id="PF13835">
    <property type="entry name" value="DUF4194"/>
    <property type="match status" value="1"/>
</dbReference>
<dbReference type="Proteomes" id="UP001501710">
    <property type="component" value="Unassembled WGS sequence"/>
</dbReference>
<protein>
    <recommendedName>
        <fullName evidence="3">DUF4194 domain-containing protein</fullName>
    </recommendedName>
</protein>
<gene>
    <name evidence="1" type="ORF">GCM10022254_02880</name>
</gene>
<dbReference type="RefSeq" id="WP_344888258.1">
    <property type="nucleotide sequence ID" value="NZ_BAABAS010000001.1"/>
</dbReference>
<evidence type="ECO:0000313" key="1">
    <source>
        <dbReference type="EMBL" id="GAA4224108.1"/>
    </source>
</evidence>
<proteinExistence type="predicted"/>
<comment type="caution">
    <text evidence="1">The sequence shown here is derived from an EMBL/GenBank/DDBJ whole genome shotgun (WGS) entry which is preliminary data.</text>
</comment>
<evidence type="ECO:0008006" key="3">
    <source>
        <dbReference type="Google" id="ProtNLM"/>
    </source>
</evidence>
<sequence>MSEPDGADEDWSTGEAAGFIDPVAMEDDPSELFAGDTGTLDVDVRRLLVRLLQRRFLLAEKNPGQWRTLLENQQLIESRLHDLFVRLVVDHDRGIAYKQQVRSAETDVPILLKDDPYSRAETLVLVHLRTVFQRERGTGETSARVDIEELEQTVLTYFDPDDHNLARGQRDIRNAVQRLSSEGLLAEESAGRYRITPLVEVVLSTEKLTELSGWLREQNGEAAL</sequence>